<evidence type="ECO:0000313" key="1">
    <source>
        <dbReference type="EMBL" id="SDM13875.1"/>
    </source>
</evidence>
<keyword evidence="2" id="KW-1185">Reference proteome</keyword>
<dbReference type="EMBL" id="FNFB01000040">
    <property type="protein sequence ID" value="SDM13875.1"/>
    <property type="molecule type" value="Genomic_DNA"/>
</dbReference>
<dbReference type="AlphaFoldDB" id="A0A1G9QUE8"/>
<accession>A0A1G9QUE8</accession>
<evidence type="ECO:0000313" key="2">
    <source>
        <dbReference type="Proteomes" id="UP000198683"/>
    </source>
</evidence>
<sequence>MWDSWDEHLRDRNASPIRDLTEGLEGVGILRTIQIDHEYMQAVAQPLIQALSLHAEDLRRTKSFQGAWPKKSRERTFTLGGRWLPSDLKDILIEENLGFYKFNLSHMDEWLRMPSVVGRLYHGMLVSSIAKDRMSSCVGDRFLPTIDLPEWDTDSIAQVMVEDHSPTTSRSIQSYRSALGMLSIRALILTQGQIFDADKIRRVRDSNRGELTAFQDYIQQVLASEDGQEPRWANDDSIQEHLAIQYERHVYPGLLELRRSLRGLGVASIWSAVSVKTAIPPSIATAIAATLPESWVSGATIGTGLAIGLTSILSDHRKAVRDARKSQPQAYLLSVQNEGPLKALRRLRSLKPPSSLI</sequence>
<protein>
    <submittedName>
        <fullName evidence="1">Uncharacterized protein</fullName>
    </submittedName>
</protein>
<name>A0A1G9QUE8_9ACTN</name>
<dbReference type="Proteomes" id="UP000198683">
    <property type="component" value="Unassembled WGS sequence"/>
</dbReference>
<gene>
    <name evidence="1" type="ORF">SAMN05421874_14043</name>
</gene>
<reference evidence="1 2" key="1">
    <citation type="submission" date="2016-10" db="EMBL/GenBank/DDBJ databases">
        <authorList>
            <person name="de Groot N.N."/>
        </authorList>
    </citation>
    <scope>NUCLEOTIDE SEQUENCE [LARGE SCALE GENOMIC DNA]</scope>
    <source>
        <strain evidence="1 2">CGMCC 4.5681</strain>
    </source>
</reference>
<dbReference type="Pfam" id="PF19749">
    <property type="entry name" value="DUF6236"/>
    <property type="match status" value="1"/>
</dbReference>
<proteinExistence type="predicted"/>
<organism evidence="1 2">
    <name type="scientific">Nonomuraea maritima</name>
    <dbReference type="NCBI Taxonomy" id="683260"/>
    <lineage>
        <taxon>Bacteria</taxon>
        <taxon>Bacillati</taxon>
        <taxon>Actinomycetota</taxon>
        <taxon>Actinomycetes</taxon>
        <taxon>Streptosporangiales</taxon>
        <taxon>Streptosporangiaceae</taxon>
        <taxon>Nonomuraea</taxon>
    </lineage>
</organism>
<dbReference type="InterPro" id="IPR046203">
    <property type="entry name" value="DUF6236"/>
</dbReference>